<feature type="compositionally biased region" description="Basic and acidic residues" evidence="1">
    <location>
        <begin position="118"/>
        <end position="127"/>
    </location>
</feature>
<evidence type="ECO:0000313" key="3">
    <source>
        <dbReference type="Proteomes" id="UP000820818"/>
    </source>
</evidence>
<feature type="compositionally biased region" description="Polar residues" evidence="1">
    <location>
        <begin position="128"/>
        <end position="143"/>
    </location>
</feature>
<comment type="caution">
    <text evidence="2">The sequence shown here is derived from an EMBL/GenBank/DDBJ whole genome shotgun (WGS) entry which is preliminary data.</text>
</comment>
<gene>
    <name evidence="2" type="ORF">GHT06_010983</name>
</gene>
<proteinExistence type="predicted"/>
<feature type="compositionally biased region" description="Low complexity" evidence="1">
    <location>
        <begin position="315"/>
        <end position="333"/>
    </location>
</feature>
<evidence type="ECO:0000256" key="1">
    <source>
        <dbReference type="SAM" id="MobiDB-lite"/>
    </source>
</evidence>
<dbReference type="EMBL" id="WJBH02000002">
    <property type="protein sequence ID" value="KAI9563520.1"/>
    <property type="molecule type" value="Genomic_DNA"/>
</dbReference>
<protein>
    <submittedName>
        <fullName evidence="2">Uncharacterized protein</fullName>
    </submittedName>
</protein>
<feature type="region of interest" description="Disordered" evidence="1">
    <location>
        <begin position="309"/>
        <end position="380"/>
    </location>
</feature>
<feature type="compositionally biased region" description="Basic and acidic residues" evidence="1">
    <location>
        <begin position="370"/>
        <end position="380"/>
    </location>
</feature>
<reference evidence="2 3" key="1">
    <citation type="submission" date="2022-05" db="EMBL/GenBank/DDBJ databases">
        <title>A multi-omics perspective on studying reproductive biology in Daphnia sinensis.</title>
        <authorList>
            <person name="Jia J."/>
        </authorList>
    </citation>
    <scope>NUCLEOTIDE SEQUENCE [LARGE SCALE GENOMIC DNA]</scope>
    <source>
        <strain evidence="2 3">WSL</strain>
    </source>
</reference>
<dbReference type="Proteomes" id="UP000820818">
    <property type="component" value="Linkage Group LG2"/>
</dbReference>
<feature type="region of interest" description="Disordered" evidence="1">
    <location>
        <begin position="118"/>
        <end position="143"/>
    </location>
</feature>
<sequence length="719" mass="80347">MAAYALHVLPAQKPHWKAKCRGVYADQLQPTRNEIFGQRQNSVSVKENIVPYARGALKRNVTSTMLWGTLVISFFFFRQKQKVDTSEDLYRQNSNGTLNRQLRRIFHRAYRFVRELPKKKGSKKDSNYRSLPNLSTAEETAPQSIDVNHVEPSLEQVAVENDLIAFDDTQPTALHIPFPGTSRRRASRAKSVSASSVVSGAASSLNIIPEILSRDSLDVDVENQEEEKEPFQSTTSLGGCRTMTPFQHTSTLVSKAQSVPELSTRMQNSNDRDMHYTKTLLHRPQANVSTGGVANCDSAYVSASNFELNDTNSLSSSSESSETGSTSSSSSGEQESDEDAQEEHTNRVAKYKKHSLSSTAPLVPPKKSTKKSDKQKKENAHLQKEVAELVLKAIGKYTSDMGYLAEIVIGLQLNNIEQFGPQFTGDVKITSLHKAIKHVFKRRGTRHDPDIADRITAECIKIRDALNPNDSDAEYVTGIQKEILRWFLDRMKTYKHKISAKLENHLNKFPWLCDDGRVSLKNVRTCIQLVHKDLRSTLAFLAQTIDWNNVESFSSPRPKENKKGNACGHGWYFLIHHSLASHCKAVDASKADQEMLMPFPPSGEIELDAGGRIQIGTLAIQIEIGEIKTSAKGVQKGQIQLKRSLLVSASLCRYIHAEANVPYILKGYIFVAGKKKKGDQRVFPKEQVFSPPGTLHYQVIYPSKYKPSPPNEQSTDSSC</sequence>
<organism evidence="2 3">
    <name type="scientific">Daphnia sinensis</name>
    <dbReference type="NCBI Taxonomy" id="1820382"/>
    <lineage>
        <taxon>Eukaryota</taxon>
        <taxon>Metazoa</taxon>
        <taxon>Ecdysozoa</taxon>
        <taxon>Arthropoda</taxon>
        <taxon>Crustacea</taxon>
        <taxon>Branchiopoda</taxon>
        <taxon>Diplostraca</taxon>
        <taxon>Cladocera</taxon>
        <taxon>Anomopoda</taxon>
        <taxon>Daphniidae</taxon>
        <taxon>Daphnia</taxon>
        <taxon>Daphnia similis group</taxon>
    </lineage>
</organism>
<dbReference type="AlphaFoldDB" id="A0AAD5Q1P9"/>
<feature type="compositionally biased region" description="Polar residues" evidence="1">
    <location>
        <begin position="251"/>
        <end position="269"/>
    </location>
</feature>
<feature type="region of interest" description="Disordered" evidence="1">
    <location>
        <begin position="251"/>
        <end position="270"/>
    </location>
</feature>
<accession>A0AAD5Q1P9</accession>
<evidence type="ECO:0000313" key="2">
    <source>
        <dbReference type="EMBL" id="KAI9563520.1"/>
    </source>
</evidence>
<keyword evidence="3" id="KW-1185">Reference proteome</keyword>
<name>A0AAD5Q1P9_9CRUS</name>